<keyword evidence="4" id="KW-0234">DNA repair</keyword>
<evidence type="ECO:0000256" key="5">
    <source>
        <dbReference type="ARBA" id="ARBA00023242"/>
    </source>
</evidence>
<feature type="compositionally biased region" description="Basic and acidic residues" evidence="7">
    <location>
        <begin position="140"/>
        <end position="153"/>
    </location>
</feature>
<dbReference type="Gene3D" id="3.90.260.10">
    <property type="entry name" value="Transglutaminase-like"/>
    <property type="match status" value="2"/>
</dbReference>
<feature type="domain" description="Rad4 beta-hairpin" evidence="9">
    <location>
        <begin position="818"/>
        <end position="881"/>
    </location>
</feature>
<dbReference type="Pfam" id="PF03835">
    <property type="entry name" value="Rad4"/>
    <property type="match status" value="1"/>
</dbReference>
<keyword evidence="12" id="KW-1185">Reference proteome</keyword>
<evidence type="ECO:0000256" key="4">
    <source>
        <dbReference type="ARBA" id="ARBA00023204"/>
    </source>
</evidence>
<feature type="coiled-coil region" evidence="6">
    <location>
        <begin position="955"/>
        <end position="982"/>
    </location>
</feature>
<dbReference type="Pfam" id="PF10405">
    <property type="entry name" value="BHD_3"/>
    <property type="match status" value="1"/>
</dbReference>
<evidence type="ECO:0000256" key="1">
    <source>
        <dbReference type="ARBA" id="ARBA00004123"/>
    </source>
</evidence>
<dbReference type="Pfam" id="PF10403">
    <property type="entry name" value="BHD_1"/>
    <property type="match status" value="1"/>
</dbReference>
<dbReference type="OrthoDB" id="300780at2759"/>
<dbReference type="GO" id="GO:0071942">
    <property type="term" value="C:XPC complex"/>
    <property type="evidence" value="ECO:0007669"/>
    <property type="project" value="TreeGrafter"/>
</dbReference>
<dbReference type="GO" id="GO:0003684">
    <property type="term" value="F:damaged DNA binding"/>
    <property type="evidence" value="ECO:0007669"/>
    <property type="project" value="InterPro"/>
</dbReference>
<sequence length="1091" mass="121243">MQAFKVAHLLAENVLVSLRPMMLLFPMEIIFCYCKEGVMKGLHDSESRNCTTSLHDSGTLTNISMEAVGKLLKRATSRSSAGMKKQDSYLCPESDGMSESLSKGKGKQNVGTTVTCNNLVDEGSSRDTIGNTPIEGKVEEGRFHHAFPDRKEDTDESDWEDGSIPVLDSTGHHPENLVREVTVEFSGSAASAKQKTIRRASAEDKELAEIVHKVHLLCLLARGRLIDSACSDPLIQASLLSLLPTNLLKIVEVSKLTANILTPLVDWFHKNFHIRSPNTEERSFKSSLAFALETHEGTAEEVAALSVALFRALNLTTRVPCDSNRGMVVLDVLLVGLAKGFGSVCSRVVSDVDAAIEMKTIDLLKVKGAVSGFMVQEKVHIINRGYKYYIFYWKHGFVFRFVSILDVASLKPDSDASGFSNQDTSRAETGIFNSSTLMVTSPNKISTPVQLSSHKTSFNKDIVHETFHRGACQIRESNLTCKTSQSKDLPVAGQPNNRMLDSLACEASNGSSEAGLTKKAEGSKRKGDLEFEMQLEMARFATSAGIRDSNLVSELKDLHNSSSDLPSSLKRMKRIQREESSISSQGISTAVGSRKVGPPLYWAEVYCSGENLTGKWVHVDAANLIIDAEQKVEAAAAACRRSLRYVVAFAGGGAKDVTRRIASQRINSHWWDAVLAPLKELESGATGGIVHLEKHPEKSLDEVEKVESLKMSDCSTRECLPEHVRLSGEMSKEHDMNIDVESSARNSRVATRNSLEDMELETRALTEPLPTNQQAYKNHQLYAIERWLTKYQILHPKGPILGFCSGHPVYPRTCVQMLHTKLRWLREGLQVKENEHPAKVVTHSRKPSKVQVSEPDLYDEDDGEGTIELYGKWQMEPLRLPHAVNGIVPKNERGQVDVWSKKCLPPGTVHLRLSRVVPVAKRLEIDFAPAMVGFEFRNGRCLPVFEGIVVCTEFKDSILEAYAEEQERREAEEKKRNETQAISRWYQLLSSIVTRQRLNNYYGDCSSSQTPNHIHQKDNLCGEQIVNSGDGMQSIACQQEYVRDAKLDAASTVLSAEHEHIFPLEDQSFDEESSVTTKRCPCGFSVEVEEF</sequence>
<dbReference type="InterPro" id="IPR018328">
    <property type="entry name" value="Rad4_beta-hairpin_dom3"/>
</dbReference>
<evidence type="ECO:0008006" key="13">
    <source>
        <dbReference type="Google" id="ProtNLM"/>
    </source>
</evidence>
<evidence type="ECO:0000259" key="9">
    <source>
        <dbReference type="SMART" id="SM01031"/>
    </source>
</evidence>
<dbReference type="InterPro" id="IPR036985">
    <property type="entry name" value="Transglutaminase-like_sf"/>
</dbReference>
<dbReference type="SUPFAM" id="SSF54001">
    <property type="entry name" value="Cysteine proteinases"/>
    <property type="match status" value="1"/>
</dbReference>
<dbReference type="SMART" id="SM01030">
    <property type="entry name" value="BHD_1"/>
    <property type="match status" value="1"/>
</dbReference>
<accession>A0A834YBT0</accession>
<feature type="domain" description="Rad4 beta-hairpin" evidence="10">
    <location>
        <begin position="888"/>
        <end position="962"/>
    </location>
</feature>
<dbReference type="FunFam" id="3.30.70.2460:FF:000001">
    <property type="entry name" value="DNA repair protein Rad4 family"/>
    <property type="match status" value="1"/>
</dbReference>
<protein>
    <recommendedName>
        <fullName evidence="13">DNA repair protein RAD4</fullName>
    </recommendedName>
</protein>
<feature type="domain" description="Rad4 beta-hairpin" evidence="8">
    <location>
        <begin position="765"/>
        <end position="816"/>
    </location>
</feature>
<dbReference type="SMART" id="SM01032">
    <property type="entry name" value="BHD_3"/>
    <property type="match status" value="1"/>
</dbReference>
<dbReference type="InterPro" id="IPR018327">
    <property type="entry name" value="BHD_2"/>
</dbReference>
<dbReference type="InterPro" id="IPR004583">
    <property type="entry name" value="DNA_repair_Rad4"/>
</dbReference>
<evidence type="ECO:0000259" key="10">
    <source>
        <dbReference type="SMART" id="SM01032"/>
    </source>
</evidence>
<evidence type="ECO:0000259" key="8">
    <source>
        <dbReference type="SMART" id="SM01030"/>
    </source>
</evidence>
<comment type="similarity">
    <text evidence="2">Belongs to the XPC family.</text>
</comment>
<dbReference type="Proteomes" id="UP000655225">
    <property type="component" value="Unassembled WGS sequence"/>
</dbReference>
<comment type="subcellular location">
    <subcellularLocation>
        <location evidence="1">Nucleus</location>
    </subcellularLocation>
</comment>
<dbReference type="PANTHER" id="PTHR12135">
    <property type="entry name" value="DNA REPAIR PROTEIN XP-C / RAD4"/>
    <property type="match status" value="1"/>
</dbReference>
<dbReference type="GO" id="GO:0000111">
    <property type="term" value="C:nucleotide-excision repair factor 2 complex"/>
    <property type="evidence" value="ECO:0007669"/>
    <property type="project" value="TreeGrafter"/>
</dbReference>
<dbReference type="Gene3D" id="2.20.20.110">
    <property type="entry name" value="Rad4, beta-hairpin domain BHD1"/>
    <property type="match status" value="1"/>
</dbReference>
<dbReference type="SMART" id="SM01031">
    <property type="entry name" value="BHD_2"/>
    <property type="match status" value="1"/>
</dbReference>
<evidence type="ECO:0000256" key="6">
    <source>
        <dbReference type="SAM" id="Coils"/>
    </source>
</evidence>
<evidence type="ECO:0000256" key="3">
    <source>
        <dbReference type="ARBA" id="ARBA00022763"/>
    </source>
</evidence>
<dbReference type="PANTHER" id="PTHR12135:SF0">
    <property type="entry name" value="DNA REPAIR PROTEIN COMPLEMENTING XP-C CELLS"/>
    <property type="match status" value="1"/>
</dbReference>
<dbReference type="Pfam" id="PF10404">
    <property type="entry name" value="BHD_2"/>
    <property type="match status" value="1"/>
</dbReference>
<name>A0A834YBT0_TETSI</name>
<feature type="region of interest" description="Disordered" evidence="7">
    <location>
        <begin position="76"/>
        <end position="109"/>
    </location>
</feature>
<dbReference type="EMBL" id="JABCRI010000023">
    <property type="protein sequence ID" value="KAF8378603.1"/>
    <property type="molecule type" value="Genomic_DNA"/>
</dbReference>
<dbReference type="InterPro" id="IPR042488">
    <property type="entry name" value="Rad4_BHD3_sf"/>
</dbReference>
<dbReference type="InterPro" id="IPR018326">
    <property type="entry name" value="Rad4_beta-hairpin_dom1"/>
</dbReference>
<feature type="region of interest" description="Disordered" evidence="7">
    <location>
        <begin position="140"/>
        <end position="160"/>
    </location>
</feature>
<evidence type="ECO:0000256" key="2">
    <source>
        <dbReference type="ARBA" id="ARBA00009525"/>
    </source>
</evidence>
<proteinExistence type="inferred from homology"/>
<organism evidence="11 12">
    <name type="scientific">Tetracentron sinense</name>
    <name type="common">Spur-leaf</name>
    <dbReference type="NCBI Taxonomy" id="13715"/>
    <lineage>
        <taxon>Eukaryota</taxon>
        <taxon>Viridiplantae</taxon>
        <taxon>Streptophyta</taxon>
        <taxon>Embryophyta</taxon>
        <taxon>Tracheophyta</taxon>
        <taxon>Spermatophyta</taxon>
        <taxon>Magnoliopsida</taxon>
        <taxon>Trochodendrales</taxon>
        <taxon>Trochodendraceae</taxon>
        <taxon>Tetracentron</taxon>
    </lineage>
</organism>
<dbReference type="GO" id="GO:0006289">
    <property type="term" value="P:nucleotide-excision repair"/>
    <property type="evidence" value="ECO:0007669"/>
    <property type="project" value="InterPro"/>
</dbReference>
<dbReference type="InterPro" id="IPR018325">
    <property type="entry name" value="Rad4/PNGase_transGLS-fold"/>
</dbReference>
<keyword evidence="5" id="KW-0539">Nucleus</keyword>
<dbReference type="AlphaFoldDB" id="A0A834YBT0"/>
<keyword evidence="6" id="KW-0175">Coiled coil</keyword>
<reference evidence="11 12" key="1">
    <citation type="submission" date="2020-04" db="EMBL/GenBank/DDBJ databases">
        <title>Plant Genome Project.</title>
        <authorList>
            <person name="Zhang R.-G."/>
        </authorList>
    </citation>
    <scope>NUCLEOTIDE SEQUENCE [LARGE SCALE GENOMIC DNA]</scope>
    <source>
        <strain evidence="11">YNK0</strain>
        <tissue evidence="11">Leaf</tissue>
    </source>
</reference>
<dbReference type="GO" id="GO:0003697">
    <property type="term" value="F:single-stranded DNA binding"/>
    <property type="evidence" value="ECO:0007669"/>
    <property type="project" value="TreeGrafter"/>
</dbReference>
<evidence type="ECO:0000313" key="12">
    <source>
        <dbReference type="Proteomes" id="UP000655225"/>
    </source>
</evidence>
<dbReference type="InterPro" id="IPR038765">
    <property type="entry name" value="Papain-like_cys_pep_sf"/>
</dbReference>
<dbReference type="Gene3D" id="3.30.70.2460">
    <property type="entry name" value="Rad4, beta-hairpin domain BHD3"/>
    <property type="match status" value="1"/>
</dbReference>
<gene>
    <name evidence="11" type="ORF">HHK36_029951</name>
</gene>
<dbReference type="GO" id="GO:0006298">
    <property type="term" value="P:mismatch repair"/>
    <property type="evidence" value="ECO:0007669"/>
    <property type="project" value="TreeGrafter"/>
</dbReference>
<evidence type="ECO:0000256" key="7">
    <source>
        <dbReference type="SAM" id="MobiDB-lite"/>
    </source>
</evidence>
<comment type="caution">
    <text evidence="11">The sequence shown here is derived from an EMBL/GenBank/DDBJ whole genome shotgun (WGS) entry which is preliminary data.</text>
</comment>
<dbReference type="GO" id="GO:0005737">
    <property type="term" value="C:cytoplasm"/>
    <property type="evidence" value="ECO:0007669"/>
    <property type="project" value="TreeGrafter"/>
</dbReference>
<dbReference type="OMA" id="WVHIDAV"/>
<evidence type="ECO:0000313" key="11">
    <source>
        <dbReference type="EMBL" id="KAF8378603.1"/>
    </source>
</evidence>
<keyword evidence="3" id="KW-0227">DNA damage</keyword>